<dbReference type="SUPFAM" id="SSF53187">
    <property type="entry name" value="Zn-dependent exopeptidases"/>
    <property type="match status" value="1"/>
</dbReference>
<reference evidence="9 10" key="1">
    <citation type="submission" date="2024-09" db="EMBL/GenBank/DDBJ databases">
        <title>Laminarin stimulates single cell rates of sulfate reduction while oxygen inhibits transcriptomic activity in coastal marine sediment.</title>
        <authorList>
            <person name="Lindsay M."/>
            <person name="Orcutt B."/>
            <person name="Emerson D."/>
            <person name="Stepanauskas R."/>
            <person name="D'Angelo T."/>
        </authorList>
    </citation>
    <scope>NUCLEOTIDE SEQUENCE [LARGE SCALE GENOMIC DNA]</scope>
    <source>
        <strain evidence="9">SAG AM-311-K15</strain>
    </source>
</reference>
<keyword evidence="6" id="KW-0482">Metalloprotease</keyword>
<keyword evidence="3" id="KW-0645">Protease</keyword>
<name>A0ABV6YY91_UNCC1</name>
<feature type="domain" description="Peptidase M14" evidence="8">
    <location>
        <begin position="33"/>
        <end position="396"/>
    </location>
</feature>
<evidence type="ECO:0000256" key="1">
    <source>
        <dbReference type="ARBA" id="ARBA00001947"/>
    </source>
</evidence>
<dbReference type="Pfam" id="PF00246">
    <property type="entry name" value="Peptidase_M14"/>
    <property type="match status" value="2"/>
</dbReference>
<evidence type="ECO:0000256" key="4">
    <source>
        <dbReference type="ARBA" id="ARBA00022801"/>
    </source>
</evidence>
<dbReference type="PRINTS" id="PR00765">
    <property type="entry name" value="CRBOXYPTASEA"/>
</dbReference>
<dbReference type="Gene3D" id="3.40.630.10">
    <property type="entry name" value="Zn peptidases"/>
    <property type="match status" value="1"/>
</dbReference>
<evidence type="ECO:0000256" key="5">
    <source>
        <dbReference type="ARBA" id="ARBA00022833"/>
    </source>
</evidence>
<feature type="active site" description="Proton donor/acceptor" evidence="7">
    <location>
        <position position="362"/>
    </location>
</feature>
<evidence type="ECO:0000256" key="2">
    <source>
        <dbReference type="ARBA" id="ARBA00005988"/>
    </source>
</evidence>
<protein>
    <submittedName>
        <fullName evidence="9">M14 family metallopeptidase</fullName>
    </submittedName>
</protein>
<comment type="cofactor">
    <cofactor evidence="1">
        <name>Zn(2+)</name>
        <dbReference type="ChEBI" id="CHEBI:29105"/>
    </cofactor>
</comment>
<keyword evidence="10" id="KW-1185">Reference proteome</keyword>
<evidence type="ECO:0000313" key="9">
    <source>
        <dbReference type="EMBL" id="MFC1851165.1"/>
    </source>
</evidence>
<dbReference type="InterPro" id="IPR000834">
    <property type="entry name" value="Peptidase_M14"/>
</dbReference>
<sequence>MMRKCCVSITILCLYLIFAAPLLAAKIKLTFDHYYDGPAVVKALHDLQRDYPELATLRSIGKSEEDRDIWLFTINNGRTGQDTEKPGIYIDGSIHGNEIQATEVCLYLAWYLLDSYDTNPKIKELVDSRAFYIIPMVNVDSRWRFFTDPTHFDIGRSAHVPYDDDRDGLVDEDGCDDLDGDGEILQMRIKYPFGDRKSHPDDPRAMIRVKPGEKGEWKILGMEGIDNDEDGRLNEDWPGYLDMNRNYGFKWQPPYVQGGAGDFPMSAKITKAIADLVVSKPNITFNFAFHNWGGIFLRGPGSKLAGMYPPADVEVYDFLGHEAQKIIPGYRYGMGYKDMYTTHGDFDEWMFSCLGIYGFVAELFMGSQEQFKKPGVEADRKKQKAYEGGISTEEKLKFNDFVSQGIMFREWRKFNHPQFGEIEIGGWRAFTTRAPQLFMLPELVHRNTSVVLFIAQHTPDITLALIDVTKLSRNLHRIRVRASNANAIPTLSHKAFQNDLSRKDILKCEGSGLTVVSGGIIEDIHLDKVVPVAYRPWLIFTSIPSFGKREVQWLVTGHGEGTITFDSKKAQNRSLEFKL</sequence>
<keyword evidence="4" id="KW-0378">Hydrolase</keyword>
<evidence type="ECO:0000313" key="10">
    <source>
        <dbReference type="Proteomes" id="UP001594351"/>
    </source>
</evidence>
<evidence type="ECO:0000256" key="7">
    <source>
        <dbReference type="PROSITE-ProRule" id="PRU01379"/>
    </source>
</evidence>
<dbReference type="CDD" id="cd06905">
    <property type="entry name" value="M14-like"/>
    <property type="match status" value="1"/>
</dbReference>
<evidence type="ECO:0000256" key="6">
    <source>
        <dbReference type="ARBA" id="ARBA00023049"/>
    </source>
</evidence>
<dbReference type="EMBL" id="JBHPBY010000159">
    <property type="protein sequence ID" value="MFC1851165.1"/>
    <property type="molecule type" value="Genomic_DNA"/>
</dbReference>
<dbReference type="Proteomes" id="UP001594351">
    <property type="component" value="Unassembled WGS sequence"/>
</dbReference>
<evidence type="ECO:0000259" key="8">
    <source>
        <dbReference type="PROSITE" id="PS52035"/>
    </source>
</evidence>
<proteinExistence type="inferred from homology"/>
<comment type="similarity">
    <text evidence="2 7">Belongs to the peptidase M14 family.</text>
</comment>
<gene>
    <name evidence="9" type="ORF">ACFL27_13300</name>
</gene>
<dbReference type="PROSITE" id="PS52035">
    <property type="entry name" value="PEPTIDASE_M14"/>
    <property type="match status" value="1"/>
</dbReference>
<keyword evidence="5" id="KW-0862">Zinc</keyword>
<organism evidence="9 10">
    <name type="scientific">candidate division CSSED10-310 bacterium</name>
    <dbReference type="NCBI Taxonomy" id="2855610"/>
    <lineage>
        <taxon>Bacteria</taxon>
        <taxon>Bacteria division CSSED10-310</taxon>
    </lineage>
</organism>
<evidence type="ECO:0000256" key="3">
    <source>
        <dbReference type="ARBA" id="ARBA00022670"/>
    </source>
</evidence>
<dbReference type="PANTHER" id="PTHR11705:SF143">
    <property type="entry name" value="SLL0236 PROTEIN"/>
    <property type="match status" value="1"/>
</dbReference>
<comment type="caution">
    <text evidence="9">The sequence shown here is derived from an EMBL/GenBank/DDBJ whole genome shotgun (WGS) entry which is preliminary data.</text>
</comment>
<dbReference type="PANTHER" id="PTHR11705">
    <property type="entry name" value="PROTEASE FAMILY M14 CARBOXYPEPTIDASE A,B"/>
    <property type="match status" value="1"/>
</dbReference>
<accession>A0ABV6YY91</accession>
<dbReference type="SMART" id="SM00631">
    <property type="entry name" value="Zn_pept"/>
    <property type="match status" value="1"/>
</dbReference>